<dbReference type="AlphaFoldDB" id="A0A084VSW7"/>
<dbReference type="VEuPathDB" id="VectorBase:ASIC008515"/>
<evidence type="ECO:0000313" key="3">
    <source>
        <dbReference type="Proteomes" id="UP000030765"/>
    </source>
</evidence>
<proteinExistence type="predicted"/>
<gene>
    <name evidence="1" type="ORF">ZHAS_00008515</name>
</gene>
<dbReference type="EMBL" id="KE525057">
    <property type="protein sequence ID" value="KFB41061.1"/>
    <property type="molecule type" value="Genomic_DNA"/>
</dbReference>
<keyword evidence="3" id="KW-1185">Reference proteome</keyword>
<reference evidence="2" key="2">
    <citation type="submission" date="2020-05" db="UniProtKB">
        <authorList>
            <consortium name="EnsemblMetazoa"/>
        </authorList>
    </citation>
    <scope>IDENTIFICATION</scope>
</reference>
<dbReference type="Proteomes" id="UP000030765">
    <property type="component" value="Unassembled WGS sequence"/>
</dbReference>
<organism evidence="1">
    <name type="scientific">Anopheles sinensis</name>
    <name type="common">Mosquito</name>
    <dbReference type="NCBI Taxonomy" id="74873"/>
    <lineage>
        <taxon>Eukaryota</taxon>
        <taxon>Metazoa</taxon>
        <taxon>Ecdysozoa</taxon>
        <taxon>Arthropoda</taxon>
        <taxon>Hexapoda</taxon>
        <taxon>Insecta</taxon>
        <taxon>Pterygota</taxon>
        <taxon>Neoptera</taxon>
        <taxon>Endopterygota</taxon>
        <taxon>Diptera</taxon>
        <taxon>Nematocera</taxon>
        <taxon>Culicoidea</taxon>
        <taxon>Culicidae</taxon>
        <taxon>Anophelinae</taxon>
        <taxon>Anopheles</taxon>
    </lineage>
</organism>
<sequence>MHDGRPADGELREKKGGVMLAATPQLLGRRNRESNANSLLPTFVSLRLSLSLAGFGGKMCLPFAQSGAGVKWNM</sequence>
<accession>A0A084VSW7</accession>
<dbReference type="EnsemblMetazoa" id="ASIC008515-RA">
    <property type="protein sequence ID" value="ASIC008515-PA"/>
    <property type="gene ID" value="ASIC008515"/>
</dbReference>
<dbReference type="EMBL" id="ATLV01016146">
    <property type="status" value="NOT_ANNOTATED_CDS"/>
    <property type="molecule type" value="Genomic_DNA"/>
</dbReference>
<protein>
    <submittedName>
        <fullName evidence="1 2">Membrane protein</fullName>
    </submittedName>
</protein>
<reference evidence="1 3" key="1">
    <citation type="journal article" date="2014" name="BMC Genomics">
        <title>Genome sequence of Anopheles sinensis provides insight into genetics basis of mosquito competence for malaria parasites.</title>
        <authorList>
            <person name="Zhou D."/>
            <person name="Zhang D."/>
            <person name="Ding G."/>
            <person name="Shi L."/>
            <person name="Hou Q."/>
            <person name="Ye Y."/>
            <person name="Xu Y."/>
            <person name="Zhou H."/>
            <person name="Xiong C."/>
            <person name="Li S."/>
            <person name="Yu J."/>
            <person name="Hong S."/>
            <person name="Yu X."/>
            <person name="Zou P."/>
            <person name="Chen C."/>
            <person name="Chang X."/>
            <person name="Wang W."/>
            <person name="Lv Y."/>
            <person name="Sun Y."/>
            <person name="Ma L."/>
            <person name="Shen B."/>
            <person name="Zhu C."/>
        </authorList>
    </citation>
    <scope>NUCLEOTIDE SEQUENCE [LARGE SCALE GENOMIC DNA]</scope>
</reference>
<evidence type="ECO:0000313" key="2">
    <source>
        <dbReference type="EnsemblMetazoa" id="ASIC008515-PA"/>
    </source>
</evidence>
<name>A0A084VSW7_ANOSI</name>
<evidence type="ECO:0000313" key="1">
    <source>
        <dbReference type="EMBL" id="KFB41061.1"/>
    </source>
</evidence>